<keyword evidence="2" id="KW-1185">Reference proteome</keyword>
<evidence type="ECO:0000313" key="2">
    <source>
        <dbReference type="Proteomes" id="UP000000346"/>
    </source>
</evidence>
<dbReference type="InParanoid" id="D9Q187"/>
<sequence length="66" mass="7403">MNESLGAKIAEGIEESKSEVIALLEDDDVWLPGKLRFVASRFKEVKGLAFLHYLHLTTLGVIYRSP</sequence>
<dbReference type="RefSeq" id="WP_013266587.1">
    <property type="nucleotide sequence ID" value="NC_014374.1"/>
</dbReference>
<protein>
    <recommendedName>
        <fullName evidence="3">Glycosyltransferase 2-like domain-containing protein</fullName>
    </recommendedName>
</protein>
<dbReference type="eggNOG" id="arCOG01397">
    <property type="taxonomic scope" value="Archaea"/>
</dbReference>
<dbReference type="Gene3D" id="3.90.550.10">
    <property type="entry name" value="Spore Coat Polysaccharide Biosynthesis Protein SpsA, Chain A"/>
    <property type="match status" value="1"/>
</dbReference>
<evidence type="ECO:0000313" key="1">
    <source>
        <dbReference type="EMBL" id="ADL19075.1"/>
    </source>
</evidence>
<dbReference type="STRING" id="666510.ASAC_0669"/>
<dbReference type="SUPFAM" id="SSF53448">
    <property type="entry name" value="Nucleotide-diphospho-sugar transferases"/>
    <property type="match status" value="1"/>
</dbReference>
<proteinExistence type="predicted"/>
<accession>D9Q187</accession>
<organism evidence="1 2">
    <name type="scientific">Acidilobus saccharovorans (strain DSM 16705 / JCM 18335 / VKM B-2471 / 345-15)</name>
    <dbReference type="NCBI Taxonomy" id="666510"/>
    <lineage>
        <taxon>Archaea</taxon>
        <taxon>Thermoproteota</taxon>
        <taxon>Thermoprotei</taxon>
        <taxon>Acidilobales</taxon>
        <taxon>Acidilobaceae</taxon>
        <taxon>Acidilobus</taxon>
    </lineage>
</organism>
<evidence type="ECO:0008006" key="3">
    <source>
        <dbReference type="Google" id="ProtNLM"/>
    </source>
</evidence>
<dbReference type="Proteomes" id="UP000000346">
    <property type="component" value="Chromosome"/>
</dbReference>
<name>D9Q187_ACIS3</name>
<dbReference type="GeneID" id="9498902"/>
<dbReference type="KEGG" id="asc:ASAC_0669"/>
<dbReference type="HOGENOM" id="CLU_2820562_0_0_2"/>
<dbReference type="AlphaFoldDB" id="D9Q187"/>
<dbReference type="InterPro" id="IPR029044">
    <property type="entry name" value="Nucleotide-diphossugar_trans"/>
</dbReference>
<dbReference type="CDD" id="cd00761">
    <property type="entry name" value="Glyco_tranf_GTA_type"/>
    <property type="match status" value="1"/>
</dbReference>
<dbReference type="EMBL" id="CP001742">
    <property type="protein sequence ID" value="ADL19075.1"/>
    <property type="molecule type" value="Genomic_DNA"/>
</dbReference>
<reference evidence="1 2" key="1">
    <citation type="journal article" date="2010" name="Appl. Environ. Microbiol.">
        <title>The genome sequence of the crenarchaeon Acidilobus saccharovorans supports a new order, Acidilobales, and suggests an important ecological role in terrestrial acidic hot springs.</title>
        <authorList>
            <person name="Mardanov A.V."/>
            <person name="Svetlitchnyi V.A."/>
            <person name="Beletsky A.V."/>
            <person name="Prokofeva M.I."/>
            <person name="Bonch-Osmolovskaya E.A."/>
            <person name="Ravin N.V."/>
            <person name="Skryabin K.G."/>
        </authorList>
    </citation>
    <scope>NUCLEOTIDE SEQUENCE [LARGE SCALE GENOMIC DNA]</scope>
    <source>
        <strain evidence="2">DSM 16705 / JCM 18335 / VKM B-2471 / 345-15</strain>
    </source>
</reference>
<gene>
    <name evidence="1" type="ordered locus">ASAC_0669</name>
</gene>
<dbReference type="OrthoDB" id="46222at2157"/>